<feature type="domain" description="Transposase Tc1-like" evidence="1">
    <location>
        <begin position="3"/>
        <end position="35"/>
    </location>
</feature>
<proteinExistence type="predicted"/>
<name>A0AAW1N3J4_POPJA</name>
<dbReference type="Gene3D" id="3.30.420.10">
    <property type="entry name" value="Ribonuclease H-like superfamily/Ribonuclease H"/>
    <property type="match status" value="1"/>
</dbReference>
<keyword evidence="3" id="KW-1185">Reference proteome</keyword>
<evidence type="ECO:0000313" key="3">
    <source>
        <dbReference type="Proteomes" id="UP001458880"/>
    </source>
</evidence>
<organism evidence="2 3">
    <name type="scientific">Popillia japonica</name>
    <name type="common">Japanese beetle</name>
    <dbReference type="NCBI Taxonomy" id="7064"/>
    <lineage>
        <taxon>Eukaryota</taxon>
        <taxon>Metazoa</taxon>
        <taxon>Ecdysozoa</taxon>
        <taxon>Arthropoda</taxon>
        <taxon>Hexapoda</taxon>
        <taxon>Insecta</taxon>
        <taxon>Pterygota</taxon>
        <taxon>Neoptera</taxon>
        <taxon>Endopterygota</taxon>
        <taxon>Coleoptera</taxon>
        <taxon>Polyphaga</taxon>
        <taxon>Scarabaeiformia</taxon>
        <taxon>Scarabaeidae</taxon>
        <taxon>Rutelinae</taxon>
        <taxon>Popillia</taxon>
    </lineage>
</organism>
<dbReference type="Proteomes" id="UP001458880">
    <property type="component" value="Unassembled WGS sequence"/>
</dbReference>
<evidence type="ECO:0000313" key="2">
    <source>
        <dbReference type="EMBL" id="KAK9752564.1"/>
    </source>
</evidence>
<dbReference type="AlphaFoldDB" id="A0AAW1N3J4"/>
<protein>
    <submittedName>
        <fullName evidence="2">Transposase</fullName>
    </submittedName>
</protein>
<dbReference type="InterPro" id="IPR036397">
    <property type="entry name" value="RNaseH_sf"/>
</dbReference>
<dbReference type="GO" id="GO:0015074">
    <property type="term" value="P:DNA integration"/>
    <property type="evidence" value="ECO:0007669"/>
    <property type="project" value="InterPro"/>
</dbReference>
<dbReference type="InterPro" id="IPR002492">
    <property type="entry name" value="Transposase_Tc1-like"/>
</dbReference>
<reference evidence="2 3" key="1">
    <citation type="journal article" date="2024" name="BMC Genomics">
        <title>De novo assembly and annotation of Popillia japonica's genome with initial clues to its potential as an invasive pest.</title>
        <authorList>
            <person name="Cucini C."/>
            <person name="Boschi S."/>
            <person name="Funari R."/>
            <person name="Cardaioli E."/>
            <person name="Iannotti N."/>
            <person name="Marturano G."/>
            <person name="Paoli F."/>
            <person name="Bruttini M."/>
            <person name="Carapelli A."/>
            <person name="Frati F."/>
            <person name="Nardi F."/>
        </authorList>
    </citation>
    <scope>NUCLEOTIDE SEQUENCE [LARGE SCALE GENOMIC DNA]</scope>
    <source>
        <strain evidence="2">DMR45628</strain>
    </source>
</reference>
<dbReference type="EMBL" id="JASPKY010000019">
    <property type="protein sequence ID" value="KAK9752564.1"/>
    <property type="molecule type" value="Genomic_DNA"/>
</dbReference>
<accession>A0AAW1N3J4</accession>
<evidence type="ECO:0000259" key="1">
    <source>
        <dbReference type="Pfam" id="PF01498"/>
    </source>
</evidence>
<dbReference type="Pfam" id="PF01498">
    <property type="entry name" value="HTH_Tnp_Tc3_2"/>
    <property type="match status" value="1"/>
</dbReference>
<sequence length="169" mass="19391">MALHEVHLRSRRPLRVPFLTKDNREKRLLWAQKHVQCGDVLFTDESIMVWFVLLFKNKNMCNVEIGIPVWRQPGNVNSLNPFLEVHPFRGGTIMVWVNISIGRRTDLILLEENMTTQIYVEQIILPAVVAYAGAVFENFHFMPEPQQFSLPITVASAVVGYESVRTSLG</sequence>
<comment type="caution">
    <text evidence="2">The sequence shown here is derived from an EMBL/GenBank/DDBJ whole genome shotgun (WGS) entry which is preliminary data.</text>
</comment>
<gene>
    <name evidence="2" type="ORF">QE152_g4171</name>
</gene>
<dbReference type="GO" id="GO:0006313">
    <property type="term" value="P:DNA transposition"/>
    <property type="evidence" value="ECO:0007669"/>
    <property type="project" value="InterPro"/>
</dbReference>
<dbReference type="GO" id="GO:0003677">
    <property type="term" value="F:DNA binding"/>
    <property type="evidence" value="ECO:0007669"/>
    <property type="project" value="InterPro"/>
</dbReference>